<dbReference type="EMBL" id="JAMDMJ010000033">
    <property type="protein sequence ID" value="MCY9598569.1"/>
    <property type="molecule type" value="Genomic_DNA"/>
</dbReference>
<evidence type="ECO:0000313" key="3">
    <source>
        <dbReference type="Proteomes" id="UP000288943"/>
    </source>
</evidence>
<evidence type="ECO:0000313" key="2">
    <source>
        <dbReference type="EMBL" id="QAV18802.1"/>
    </source>
</evidence>
<dbReference type="InterPro" id="IPR010022">
    <property type="entry name" value="XkdX"/>
</dbReference>
<gene>
    <name evidence="1" type="ORF">M5X16_22720</name>
    <name evidence="2" type="ORF">PC41400_14390</name>
</gene>
<evidence type="ECO:0000313" key="1">
    <source>
        <dbReference type="EMBL" id="MCY9598569.1"/>
    </source>
</evidence>
<dbReference type="KEGG" id="pchi:PC41400_14390"/>
<dbReference type="GeneID" id="95376001"/>
<dbReference type="NCBIfam" id="TIGR01669">
    <property type="entry name" value="phage_XkdX"/>
    <property type="match status" value="1"/>
</dbReference>
<dbReference type="Proteomes" id="UP001527202">
    <property type="component" value="Unassembled WGS sequence"/>
</dbReference>
<accession>A0A410WWZ2</accession>
<reference evidence="2 3" key="1">
    <citation type="submission" date="2018-01" db="EMBL/GenBank/DDBJ databases">
        <title>The whole genome sequencing and assembly of Paenibacillus chitinolyticus KCCM 41400 strain.</title>
        <authorList>
            <person name="Kim J.-Y."/>
            <person name="Park M.-K."/>
            <person name="Lee Y.-J."/>
            <person name="Yi H."/>
            <person name="Bahn Y.-S."/>
            <person name="Kim J.F."/>
            <person name="Lee D.-W."/>
        </authorList>
    </citation>
    <scope>NUCLEOTIDE SEQUENCE [LARGE SCALE GENOMIC DNA]</scope>
    <source>
        <strain evidence="2 3">KCCM 41400</strain>
    </source>
</reference>
<dbReference type="Pfam" id="PF09693">
    <property type="entry name" value="Phage_XkdX"/>
    <property type="match status" value="1"/>
</dbReference>
<name>A0A410WWZ2_9BACL</name>
<dbReference type="EMBL" id="CP026520">
    <property type="protein sequence ID" value="QAV18802.1"/>
    <property type="molecule type" value="Genomic_DNA"/>
</dbReference>
<dbReference type="Proteomes" id="UP000288943">
    <property type="component" value="Chromosome"/>
</dbReference>
<dbReference type="AlphaFoldDB" id="A0A410WWZ2"/>
<organism evidence="2 3">
    <name type="scientific">Paenibacillus chitinolyticus</name>
    <dbReference type="NCBI Taxonomy" id="79263"/>
    <lineage>
        <taxon>Bacteria</taxon>
        <taxon>Bacillati</taxon>
        <taxon>Bacillota</taxon>
        <taxon>Bacilli</taxon>
        <taxon>Bacillales</taxon>
        <taxon>Paenibacillaceae</taxon>
        <taxon>Paenibacillus</taxon>
    </lineage>
</organism>
<reference evidence="1 4" key="2">
    <citation type="submission" date="2022-05" db="EMBL/GenBank/DDBJ databases">
        <title>Genome Sequencing of Bee-Associated Microbes.</title>
        <authorList>
            <person name="Dunlap C."/>
        </authorList>
    </citation>
    <scope>NUCLEOTIDE SEQUENCE [LARGE SCALE GENOMIC DNA]</scope>
    <source>
        <strain evidence="1 4">NRRL B-23120</strain>
    </source>
</reference>
<keyword evidence="4" id="KW-1185">Reference proteome</keyword>
<protein>
    <submittedName>
        <fullName evidence="2">XkdX family protein</fullName>
    </submittedName>
</protein>
<dbReference type="RefSeq" id="WP_084706542.1">
    <property type="nucleotide sequence ID" value="NZ_CP026520.1"/>
</dbReference>
<proteinExistence type="predicted"/>
<sequence>MDWFKTVKVYYDKGFYTNDNVKVFVVKNKITSEQYELITNEEFSVE</sequence>
<evidence type="ECO:0000313" key="4">
    <source>
        <dbReference type="Proteomes" id="UP001527202"/>
    </source>
</evidence>